<evidence type="ECO:0000313" key="3">
    <source>
        <dbReference type="Proteomes" id="UP001378592"/>
    </source>
</evidence>
<keyword evidence="3" id="KW-1185">Reference proteome</keyword>
<dbReference type="AlphaFoldDB" id="A0AAN9Z1E6"/>
<proteinExistence type="predicted"/>
<gene>
    <name evidence="2" type="ORF">R5R35_010702</name>
</gene>
<dbReference type="Proteomes" id="UP001378592">
    <property type="component" value="Unassembled WGS sequence"/>
</dbReference>
<dbReference type="EMBL" id="JAZDUA010000521">
    <property type="protein sequence ID" value="KAK7791589.1"/>
    <property type="molecule type" value="Genomic_DNA"/>
</dbReference>
<evidence type="ECO:0008006" key="4">
    <source>
        <dbReference type="Google" id="ProtNLM"/>
    </source>
</evidence>
<name>A0AAN9Z1E6_9ORTH</name>
<organism evidence="2 3">
    <name type="scientific">Gryllus longicercus</name>
    <dbReference type="NCBI Taxonomy" id="2509291"/>
    <lineage>
        <taxon>Eukaryota</taxon>
        <taxon>Metazoa</taxon>
        <taxon>Ecdysozoa</taxon>
        <taxon>Arthropoda</taxon>
        <taxon>Hexapoda</taxon>
        <taxon>Insecta</taxon>
        <taxon>Pterygota</taxon>
        <taxon>Neoptera</taxon>
        <taxon>Polyneoptera</taxon>
        <taxon>Orthoptera</taxon>
        <taxon>Ensifera</taxon>
        <taxon>Gryllidea</taxon>
        <taxon>Grylloidea</taxon>
        <taxon>Gryllidae</taxon>
        <taxon>Gryllinae</taxon>
        <taxon>Gryllus</taxon>
    </lineage>
</organism>
<feature type="chain" id="PRO_5043045892" description="Odorant binding protein" evidence="1">
    <location>
        <begin position="20"/>
        <end position="145"/>
    </location>
</feature>
<evidence type="ECO:0000256" key="1">
    <source>
        <dbReference type="SAM" id="SignalP"/>
    </source>
</evidence>
<comment type="caution">
    <text evidence="2">The sequence shown here is derived from an EMBL/GenBank/DDBJ whole genome shotgun (WGS) entry which is preliminary data.</text>
</comment>
<reference evidence="2 3" key="1">
    <citation type="submission" date="2024-03" db="EMBL/GenBank/DDBJ databases">
        <title>The genome assembly and annotation of the cricket Gryllus longicercus Weissman &amp; Gray.</title>
        <authorList>
            <person name="Szrajer S."/>
            <person name="Gray D."/>
            <person name="Ylla G."/>
        </authorList>
    </citation>
    <scope>NUCLEOTIDE SEQUENCE [LARGE SCALE GENOMIC DNA]</scope>
    <source>
        <strain evidence="2">DAG 2021-001</strain>
        <tissue evidence="2">Whole body minus gut</tissue>
    </source>
</reference>
<sequence>MKTFALLLLAAVTCMQVASQDSREVMKGCMETCGVEKKGPGGPPPGGMDCSMMENQPGLGCITACMLKKEGMMNEEGFYTTTDEAVLKQNCQDKKMPMCDDVSKMVPCLSADPITDADDSKMAGSSQARGSLSCACKAMEKQKSG</sequence>
<evidence type="ECO:0000313" key="2">
    <source>
        <dbReference type="EMBL" id="KAK7791589.1"/>
    </source>
</evidence>
<protein>
    <recommendedName>
        <fullName evidence="4">Odorant binding protein</fullName>
    </recommendedName>
</protein>
<accession>A0AAN9Z1E6</accession>
<feature type="signal peptide" evidence="1">
    <location>
        <begin position="1"/>
        <end position="19"/>
    </location>
</feature>
<keyword evidence="1" id="KW-0732">Signal</keyword>